<evidence type="ECO:0000313" key="8">
    <source>
        <dbReference type="EMBL" id="SDW77206.1"/>
    </source>
</evidence>
<dbReference type="Gene3D" id="1.10.10.10">
    <property type="entry name" value="Winged helix-like DNA-binding domain superfamily/Winged helix DNA-binding domain"/>
    <property type="match status" value="1"/>
</dbReference>
<dbReference type="GO" id="GO:0006352">
    <property type="term" value="P:DNA-templated transcription initiation"/>
    <property type="evidence" value="ECO:0007669"/>
    <property type="project" value="InterPro"/>
</dbReference>
<gene>
    <name evidence="8" type="ORF">SAMN05421504_1011465</name>
</gene>
<keyword evidence="4" id="KW-0238">DNA-binding</keyword>
<evidence type="ECO:0000256" key="5">
    <source>
        <dbReference type="ARBA" id="ARBA00023163"/>
    </source>
</evidence>
<sequence>MSEQVATFEDDQRQLAGLVKNAQHGDLLAMNSLLERLHPYVSRLCGPIALQEGPDAAQDAMIIIFRSLHQLKEPGALYGWVRAIAVREAIRTAKRNQRSEPAELTEVPARDDPALGVEIRDVLKRLSPEHRAVLVLRDLEGLDQSDLAALLNIPAATVRTRLFRARRSFRSEWQR</sequence>
<accession>A0A1H2W9S3</accession>
<dbReference type="PANTHER" id="PTHR43133">
    <property type="entry name" value="RNA POLYMERASE ECF-TYPE SIGMA FACTO"/>
    <property type="match status" value="1"/>
</dbReference>
<evidence type="ECO:0000259" key="6">
    <source>
        <dbReference type="Pfam" id="PF04542"/>
    </source>
</evidence>
<evidence type="ECO:0000259" key="7">
    <source>
        <dbReference type="Pfam" id="PF08281"/>
    </source>
</evidence>
<dbReference type="InterPro" id="IPR013249">
    <property type="entry name" value="RNA_pol_sigma70_r4_t2"/>
</dbReference>
<keyword evidence="2" id="KW-0805">Transcription regulation</keyword>
<keyword evidence="5" id="KW-0804">Transcription</keyword>
<name>A0A1H2W9S3_9PSEU</name>
<evidence type="ECO:0000256" key="2">
    <source>
        <dbReference type="ARBA" id="ARBA00023015"/>
    </source>
</evidence>
<dbReference type="GO" id="GO:0016987">
    <property type="term" value="F:sigma factor activity"/>
    <property type="evidence" value="ECO:0007669"/>
    <property type="project" value="UniProtKB-KW"/>
</dbReference>
<dbReference type="NCBIfam" id="TIGR02937">
    <property type="entry name" value="sigma70-ECF"/>
    <property type="match status" value="1"/>
</dbReference>
<dbReference type="AlphaFoldDB" id="A0A1H2W9S3"/>
<feature type="domain" description="RNA polymerase sigma factor 70 region 4 type 2" evidence="7">
    <location>
        <begin position="118"/>
        <end position="167"/>
    </location>
</feature>
<reference evidence="8 9" key="1">
    <citation type="submission" date="2016-10" db="EMBL/GenBank/DDBJ databases">
        <authorList>
            <person name="de Groot N.N."/>
        </authorList>
    </citation>
    <scope>NUCLEOTIDE SEQUENCE [LARGE SCALE GENOMIC DNA]</scope>
    <source>
        <strain evidence="8 9">CPCC 202699</strain>
    </source>
</reference>
<protein>
    <submittedName>
        <fullName evidence="8">RNA polymerase sigma-70 factor, ECF subfamily</fullName>
    </submittedName>
</protein>
<dbReference type="EMBL" id="FNON01000001">
    <property type="protein sequence ID" value="SDW77206.1"/>
    <property type="molecule type" value="Genomic_DNA"/>
</dbReference>
<dbReference type="InterPro" id="IPR007627">
    <property type="entry name" value="RNA_pol_sigma70_r2"/>
</dbReference>
<organism evidence="8 9">
    <name type="scientific">Amycolatopsis xylanica</name>
    <dbReference type="NCBI Taxonomy" id="589385"/>
    <lineage>
        <taxon>Bacteria</taxon>
        <taxon>Bacillati</taxon>
        <taxon>Actinomycetota</taxon>
        <taxon>Actinomycetes</taxon>
        <taxon>Pseudonocardiales</taxon>
        <taxon>Pseudonocardiaceae</taxon>
        <taxon>Amycolatopsis</taxon>
    </lineage>
</organism>
<proteinExistence type="inferred from homology"/>
<dbReference type="PANTHER" id="PTHR43133:SF8">
    <property type="entry name" value="RNA POLYMERASE SIGMA FACTOR HI_1459-RELATED"/>
    <property type="match status" value="1"/>
</dbReference>
<dbReference type="InterPro" id="IPR039425">
    <property type="entry name" value="RNA_pol_sigma-70-like"/>
</dbReference>
<evidence type="ECO:0000256" key="4">
    <source>
        <dbReference type="ARBA" id="ARBA00023125"/>
    </source>
</evidence>
<dbReference type="SUPFAM" id="SSF88659">
    <property type="entry name" value="Sigma3 and sigma4 domains of RNA polymerase sigma factors"/>
    <property type="match status" value="1"/>
</dbReference>
<evidence type="ECO:0000313" key="9">
    <source>
        <dbReference type="Proteomes" id="UP000199515"/>
    </source>
</evidence>
<dbReference type="GO" id="GO:0003677">
    <property type="term" value="F:DNA binding"/>
    <property type="evidence" value="ECO:0007669"/>
    <property type="project" value="UniProtKB-KW"/>
</dbReference>
<evidence type="ECO:0000256" key="1">
    <source>
        <dbReference type="ARBA" id="ARBA00010641"/>
    </source>
</evidence>
<dbReference type="STRING" id="589385.SAMN05421504_1011465"/>
<dbReference type="InterPro" id="IPR014284">
    <property type="entry name" value="RNA_pol_sigma-70_dom"/>
</dbReference>
<comment type="similarity">
    <text evidence="1">Belongs to the sigma-70 factor family. ECF subfamily.</text>
</comment>
<dbReference type="Pfam" id="PF04542">
    <property type="entry name" value="Sigma70_r2"/>
    <property type="match status" value="1"/>
</dbReference>
<evidence type="ECO:0000256" key="3">
    <source>
        <dbReference type="ARBA" id="ARBA00023082"/>
    </source>
</evidence>
<dbReference type="CDD" id="cd06171">
    <property type="entry name" value="Sigma70_r4"/>
    <property type="match status" value="1"/>
</dbReference>
<keyword evidence="9" id="KW-1185">Reference proteome</keyword>
<dbReference type="Pfam" id="PF08281">
    <property type="entry name" value="Sigma70_r4_2"/>
    <property type="match status" value="1"/>
</dbReference>
<feature type="domain" description="RNA polymerase sigma-70 region 2" evidence="6">
    <location>
        <begin position="35"/>
        <end position="98"/>
    </location>
</feature>
<dbReference type="InterPro" id="IPR013324">
    <property type="entry name" value="RNA_pol_sigma_r3/r4-like"/>
</dbReference>
<dbReference type="SUPFAM" id="SSF88946">
    <property type="entry name" value="Sigma2 domain of RNA polymerase sigma factors"/>
    <property type="match status" value="1"/>
</dbReference>
<keyword evidence="3" id="KW-0731">Sigma factor</keyword>
<dbReference type="RefSeq" id="WP_218134644.1">
    <property type="nucleotide sequence ID" value="NZ_FNON01000001.1"/>
</dbReference>
<dbReference type="InterPro" id="IPR013325">
    <property type="entry name" value="RNA_pol_sigma_r2"/>
</dbReference>
<dbReference type="InterPro" id="IPR036388">
    <property type="entry name" value="WH-like_DNA-bd_sf"/>
</dbReference>
<dbReference type="Proteomes" id="UP000199515">
    <property type="component" value="Unassembled WGS sequence"/>
</dbReference>
<dbReference type="Gene3D" id="1.10.1740.10">
    <property type="match status" value="1"/>
</dbReference>